<comment type="similarity">
    <text evidence="1">Belongs to the remorin family.</text>
</comment>
<evidence type="ECO:0000259" key="4">
    <source>
        <dbReference type="Pfam" id="PF03763"/>
    </source>
</evidence>
<name>A0A2N9GQ27_FAGSY</name>
<feature type="coiled-coil region" evidence="2">
    <location>
        <begin position="156"/>
        <end position="187"/>
    </location>
</feature>
<evidence type="ECO:0000256" key="2">
    <source>
        <dbReference type="SAM" id="Coils"/>
    </source>
</evidence>
<feature type="domain" description="Remorin N-terminal" evidence="5">
    <location>
        <begin position="94"/>
        <end position="117"/>
    </location>
</feature>
<gene>
    <name evidence="6" type="ORF">FSB_LOCUS29460</name>
</gene>
<proteinExistence type="inferred from homology"/>
<evidence type="ECO:0000259" key="5">
    <source>
        <dbReference type="Pfam" id="PF03766"/>
    </source>
</evidence>
<dbReference type="EMBL" id="OIVN01002216">
    <property type="protein sequence ID" value="SPD01578.1"/>
    <property type="molecule type" value="Genomic_DNA"/>
</dbReference>
<dbReference type="Pfam" id="PF03766">
    <property type="entry name" value="Remorin_N"/>
    <property type="match status" value="1"/>
</dbReference>
<dbReference type="PANTHER" id="PTHR31775">
    <property type="entry name" value="OS02G0117200 PROTEIN"/>
    <property type="match status" value="1"/>
</dbReference>
<dbReference type="PANTHER" id="PTHR31775:SF31">
    <property type="entry name" value="REMORIN-LIKE"/>
    <property type="match status" value="1"/>
</dbReference>
<keyword evidence="2" id="KW-0175">Coiled coil</keyword>
<dbReference type="InterPro" id="IPR005518">
    <property type="entry name" value="Remorin_N"/>
</dbReference>
<dbReference type="Pfam" id="PF03763">
    <property type="entry name" value="Remorin_C"/>
    <property type="match status" value="1"/>
</dbReference>
<protein>
    <recommendedName>
        <fullName evidence="7">Remorin C-terminal domain-containing protein</fullName>
    </recommendedName>
</protein>
<accession>A0A2N9GQ27</accession>
<feature type="domain" description="Remorin C-terminal" evidence="4">
    <location>
        <begin position="121"/>
        <end position="226"/>
    </location>
</feature>
<feature type="compositionally biased region" description="Basic and acidic residues" evidence="3">
    <location>
        <begin position="28"/>
        <end position="44"/>
    </location>
</feature>
<evidence type="ECO:0000256" key="1">
    <source>
        <dbReference type="ARBA" id="ARBA00005711"/>
    </source>
</evidence>
<dbReference type="AlphaFoldDB" id="A0A2N9GQ27"/>
<feature type="region of interest" description="Disordered" evidence="3">
    <location>
        <begin position="1"/>
        <end position="44"/>
    </location>
</feature>
<evidence type="ECO:0000313" key="6">
    <source>
        <dbReference type="EMBL" id="SPD01578.1"/>
    </source>
</evidence>
<sequence>MEKEVKKVEAKTPETPTLASSEVPNDVAQEKPAVHPQETKADESKAIHLSRENGVLGHSFTHLKLGGVNGFINTDNDGSFKFQQDQSCYPKFHKTPEPVVKKASKGSIDRDVALAELEKEKSLSFIKAWEESEKSKAENKAQKKLSDVAAWENSQKAAVEAKLRKIEEQLEKKKADYAEKMKNKAALIHKQAEEKRAMVEARRGEERLKAEETAAKYRATGHAPKKLLGCF</sequence>
<organism evidence="6">
    <name type="scientific">Fagus sylvatica</name>
    <name type="common">Beechnut</name>
    <dbReference type="NCBI Taxonomy" id="28930"/>
    <lineage>
        <taxon>Eukaryota</taxon>
        <taxon>Viridiplantae</taxon>
        <taxon>Streptophyta</taxon>
        <taxon>Embryophyta</taxon>
        <taxon>Tracheophyta</taxon>
        <taxon>Spermatophyta</taxon>
        <taxon>Magnoliopsida</taxon>
        <taxon>eudicotyledons</taxon>
        <taxon>Gunneridae</taxon>
        <taxon>Pentapetalae</taxon>
        <taxon>rosids</taxon>
        <taxon>fabids</taxon>
        <taxon>Fagales</taxon>
        <taxon>Fagaceae</taxon>
        <taxon>Fagus</taxon>
    </lineage>
</organism>
<reference evidence="6" key="1">
    <citation type="submission" date="2018-02" db="EMBL/GenBank/DDBJ databases">
        <authorList>
            <person name="Cohen D.B."/>
            <person name="Kent A.D."/>
        </authorList>
    </citation>
    <scope>NUCLEOTIDE SEQUENCE</scope>
</reference>
<dbReference type="InterPro" id="IPR005516">
    <property type="entry name" value="Remorin_C"/>
</dbReference>
<feature type="compositionally biased region" description="Polar residues" evidence="3">
    <location>
        <begin position="14"/>
        <end position="23"/>
    </location>
</feature>
<evidence type="ECO:0008006" key="7">
    <source>
        <dbReference type="Google" id="ProtNLM"/>
    </source>
</evidence>
<evidence type="ECO:0000256" key="3">
    <source>
        <dbReference type="SAM" id="MobiDB-lite"/>
    </source>
</evidence>
<feature type="compositionally biased region" description="Basic and acidic residues" evidence="3">
    <location>
        <begin position="1"/>
        <end position="12"/>
    </location>
</feature>